<evidence type="ECO:0000256" key="1">
    <source>
        <dbReference type="SAM" id="MobiDB-lite"/>
    </source>
</evidence>
<protein>
    <submittedName>
        <fullName evidence="2">Uncharacterized protein</fullName>
    </submittedName>
</protein>
<feature type="region of interest" description="Disordered" evidence="1">
    <location>
        <begin position="54"/>
        <end position="121"/>
    </location>
</feature>
<dbReference type="AlphaFoldDB" id="A0A6J4Q2T1"/>
<organism evidence="2">
    <name type="scientific">uncultured Rubrobacteraceae bacterium</name>
    <dbReference type="NCBI Taxonomy" id="349277"/>
    <lineage>
        <taxon>Bacteria</taxon>
        <taxon>Bacillati</taxon>
        <taxon>Actinomycetota</taxon>
        <taxon>Rubrobacteria</taxon>
        <taxon>Rubrobacterales</taxon>
        <taxon>Rubrobacteraceae</taxon>
        <taxon>environmental samples</taxon>
    </lineage>
</organism>
<dbReference type="EMBL" id="CADCVC010000028">
    <property type="protein sequence ID" value="CAA9426528.1"/>
    <property type="molecule type" value="Genomic_DNA"/>
</dbReference>
<feature type="compositionally biased region" description="Basic and acidic residues" evidence="1">
    <location>
        <begin position="100"/>
        <end position="121"/>
    </location>
</feature>
<feature type="non-terminal residue" evidence="2">
    <location>
        <position position="1"/>
    </location>
</feature>
<accession>A0A6J4Q2T1</accession>
<gene>
    <name evidence="2" type="ORF">AVDCRST_MAG80-265</name>
</gene>
<feature type="non-terminal residue" evidence="2">
    <location>
        <position position="121"/>
    </location>
</feature>
<evidence type="ECO:0000313" key="2">
    <source>
        <dbReference type="EMBL" id="CAA9426528.1"/>
    </source>
</evidence>
<proteinExistence type="predicted"/>
<feature type="region of interest" description="Disordered" evidence="1">
    <location>
        <begin position="1"/>
        <end position="35"/>
    </location>
</feature>
<name>A0A6J4Q2T1_9ACTN</name>
<feature type="compositionally biased region" description="Basic and acidic residues" evidence="1">
    <location>
        <begin position="55"/>
        <end position="66"/>
    </location>
</feature>
<reference evidence="2" key="1">
    <citation type="submission" date="2020-02" db="EMBL/GenBank/DDBJ databases">
        <authorList>
            <person name="Meier V. D."/>
        </authorList>
    </citation>
    <scope>NUCLEOTIDE SEQUENCE</scope>
    <source>
        <strain evidence="2">AVDCRST_MAG80</strain>
    </source>
</reference>
<sequence>ESVPVDRADNAGLPVPNARLDVPPPARRRAEGHAEDALLDGVLPLPWGRRASRRARADPAGVDRHPALAHPACGGGTDAHHGRSRRLPPAREGVAAGVRHGRDLRARGLRGRDARVRDPAV</sequence>